<dbReference type="SUPFAM" id="SSF55658">
    <property type="entry name" value="L9 N-domain-like"/>
    <property type="match status" value="1"/>
</dbReference>
<dbReference type="EMBL" id="JASCZI010242043">
    <property type="protein sequence ID" value="MED6209246.1"/>
    <property type="molecule type" value="Genomic_DNA"/>
</dbReference>
<dbReference type="InterPro" id="IPR011320">
    <property type="entry name" value="RNase_H1_N"/>
</dbReference>
<evidence type="ECO:0000313" key="4">
    <source>
        <dbReference type="Proteomes" id="UP001341840"/>
    </source>
</evidence>
<dbReference type="Gene3D" id="3.40.970.10">
    <property type="entry name" value="Ribonuclease H1, N-terminal domain"/>
    <property type="match status" value="1"/>
</dbReference>
<evidence type="ECO:0000256" key="1">
    <source>
        <dbReference type="SAM" id="MobiDB-lite"/>
    </source>
</evidence>
<organism evidence="3 4">
    <name type="scientific">Stylosanthes scabra</name>
    <dbReference type="NCBI Taxonomy" id="79078"/>
    <lineage>
        <taxon>Eukaryota</taxon>
        <taxon>Viridiplantae</taxon>
        <taxon>Streptophyta</taxon>
        <taxon>Embryophyta</taxon>
        <taxon>Tracheophyta</taxon>
        <taxon>Spermatophyta</taxon>
        <taxon>Magnoliopsida</taxon>
        <taxon>eudicotyledons</taxon>
        <taxon>Gunneridae</taxon>
        <taxon>Pentapetalae</taxon>
        <taxon>rosids</taxon>
        <taxon>fabids</taxon>
        <taxon>Fabales</taxon>
        <taxon>Fabaceae</taxon>
        <taxon>Papilionoideae</taxon>
        <taxon>50 kb inversion clade</taxon>
        <taxon>dalbergioids sensu lato</taxon>
        <taxon>Dalbergieae</taxon>
        <taxon>Pterocarpus clade</taxon>
        <taxon>Stylosanthes</taxon>
    </lineage>
</organism>
<name>A0ABU6YIH6_9FABA</name>
<gene>
    <name evidence="3" type="ORF">PIB30_052881</name>
</gene>
<dbReference type="Proteomes" id="UP001341840">
    <property type="component" value="Unassembled WGS sequence"/>
</dbReference>
<dbReference type="InterPro" id="IPR009027">
    <property type="entry name" value="Ribosomal_bL9/RNase_H1_N"/>
</dbReference>
<feature type="region of interest" description="Disordered" evidence="1">
    <location>
        <begin position="52"/>
        <end position="72"/>
    </location>
</feature>
<dbReference type="InterPro" id="IPR037056">
    <property type="entry name" value="RNase_H1_N_sf"/>
</dbReference>
<feature type="region of interest" description="Disordered" evidence="1">
    <location>
        <begin position="90"/>
        <end position="110"/>
    </location>
</feature>
<protein>
    <recommendedName>
        <fullName evidence="2">Ribonuclease H1 N-terminal domain-containing protein</fullName>
    </recommendedName>
</protein>
<dbReference type="Pfam" id="PF01693">
    <property type="entry name" value="Cauli_VI"/>
    <property type="match status" value="1"/>
</dbReference>
<comment type="caution">
    <text evidence="3">The sequence shown here is derived from an EMBL/GenBank/DDBJ whole genome shotgun (WGS) entry which is preliminary data.</text>
</comment>
<keyword evidence="4" id="KW-1185">Reference proteome</keyword>
<feature type="non-terminal residue" evidence="3">
    <location>
        <position position="123"/>
    </location>
</feature>
<reference evidence="3 4" key="1">
    <citation type="journal article" date="2023" name="Plants (Basel)">
        <title>Bridging the Gap: Combining Genomics and Transcriptomics Approaches to Understand Stylosanthes scabra, an Orphan Legume from the Brazilian Caatinga.</title>
        <authorList>
            <person name="Ferreira-Neto J.R.C."/>
            <person name="da Silva M.D."/>
            <person name="Binneck E."/>
            <person name="de Melo N.F."/>
            <person name="da Silva R.H."/>
            <person name="de Melo A.L.T.M."/>
            <person name="Pandolfi V."/>
            <person name="Bustamante F.O."/>
            <person name="Brasileiro-Vidal A.C."/>
            <person name="Benko-Iseppon A.M."/>
        </authorList>
    </citation>
    <scope>NUCLEOTIDE SEQUENCE [LARGE SCALE GENOMIC DNA]</scope>
    <source>
        <tissue evidence="3">Leaves</tissue>
    </source>
</reference>
<sequence>MSRAKYSHYAVRVGKVPGIYLTWDECDEQVHGYPFASFKGFKSLEEAVEWMNKAPSSSRGNGGEKSAEKLSPHLRKLGIGASRVNAYQTPLESTQQASSSWSGASGGNVKCKTGVVIGTEMDG</sequence>
<evidence type="ECO:0000259" key="2">
    <source>
        <dbReference type="Pfam" id="PF01693"/>
    </source>
</evidence>
<evidence type="ECO:0000313" key="3">
    <source>
        <dbReference type="EMBL" id="MED6209246.1"/>
    </source>
</evidence>
<accession>A0ABU6YIH6</accession>
<feature type="domain" description="Ribonuclease H1 N-terminal" evidence="2">
    <location>
        <begin position="9"/>
        <end position="50"/>
    </location>
</feature>
<proteinExistence type="predicted"/>